<dbReference type="InterPro" id="IPR029152">
    <property type="entry name" value="LKAAEAR1"/>
</dbReference>
<evidence type="ECO:0000256" key="1">
    <source>
        <dbReference type="SAM" id="MobiDB-lite"/>
    </source>
</evidence>
<feature type="compositionally biased region" description="Polar residues" evidence="1">
    <location>
        <begin position="108"/>
        <end position="123"/>
    </location>
</feature>
<dbReference type="OrthoDB" id="10045727at2759"/>
<organism evidence="3 4">
    <name type="scientific">Adineta ricciae</name>
    <name type="common">Rotifer</name>
    <dbReference type="NCBI Taxonomy" id="249248"/>
    <lineage>
        <taxon>Eukaryota</taxon>
        <taxon>Metazoa</taxon>
        <taxon>Spiralia</taxon>
        <taxon>Gnathifera</taxon>
        <taxon>Rotifera</taxon>
        <taxon>Eurotatoria</taxon>
        <taxon>Bdelloidea</taxon>
        <taxon>Adinetida</taxon>
        <taxon>Adinetidae</taxon>
        <taxon>Adineta</taxon>
    </lineage>
</organism>
<accession>A0A815FG27</accession>
<protein>
    <submittedName>
        <fullName evidence="3">Uncharacterized protein</fullName>
    </submittedName>
</protein>
<dbReference type="AlphaFoldDB" id="A0A815FG27"/>
<feature type="region of interest" description="Disordered" evidence="1">
    <location>
        <begin position="1"/>
        <end position="33"/>
    </location>
</feature>
<dbReference type="EMBL" id="CAJNOR010002648">
    <property type="protein sequence ID" value="CAF1322973.1"/>
    <property type="molecule type" value="Genomic_DNA"/>
</dbReference>
<keyword evidence="4" id="KW-1185">Reference proteome</keyword>
<feature type="compositionally biased region" description="Basic and acidic residues" evidence="1">
    <location>
        <begin position="1"/>
        <end position="20"/>
    </location>
</feature>
<evidence type="ECO:0000313" key="3">
    <source>
        <dbReference type="EMBL" id="CAF1322973.1"/>
    </source>
</evidence>
<evidence type="ECO:0000313" key="4">
    <source>
        <dbReference type="Proteomes" id="UP000663828"/>
    </source>
</evidence>
<dbReference type="PANTHER" id="PTHR35665:SF1">
    <property type="entry name" value="PROTEIN LKAAEAR1"/>
    <property type="match status" value="1"/>
</dbReference>
<dbReference type="Pfam" id="PF15478">
    <property type="entry name" value="LKAAEAR"/>
    <property type="match status" value="1"/>
</dbReference>
<dbReference type="EMBL" id="CAJNOJ010000196">
    <property type="protein sequence ID" value="CAF1274842.1"/>
    <property type="molecule type" value="Genomic_DNA"/>
</dbReference>
<gene>
    <name evidence="2" type="ORF">EDS130_LOCUS29220</name>
    <name evidence="3" type="ORF">XAT740_LOCUS30015</name>
</gene>
<feature type="region of interest" description="Disordered" evidence="1">
    <location>
        <begin position="97"/>
        <end position="126"/>
    </location>
</feature>
<reference evidence="3" key="1">
    <citation type="submission" date="2021-02" db="EMBL/GenBank/DDBJ databases">
        <authorList>
            <person name="Nowell W R."/>
        </authorList>
    </citation>
    <scope>NUCLEOTIDE SEQUENCE</scope>
</reference>
<comment type="caution">
    <text evidence="3">The sequence shown here is derived from an EMBL/GenBank/DDBJ whole genome shotgun (WGS) entry which is preliminary data.</text>
</comment>
<sequence length="153" mass="17292">MSEHVTDRRPMKKSSDDNKKGTGGKKKNQLESDSDAYMAQQYALVIGELKAAEARNRIRATRLRFSKSNCKEIDQIIAFQPNALSALRFEAFMMNPSSSSQKEKYSTAARNVSPRPTSGSAKSLTRDPLTQIERRRVQNLILDDQNLLVNRTE</sequence>
<evidence type="ECO:0000313" key="2">
    <source>
        <dbReference type="EMBL" id="CAF1274842.1"/>
    </source>
</evidence>
<dbReference type="Proteomes" id="UP000663852">
    <property type="component" value="Unassembled WGS sequence"/>
</dbReference>
<proteinExistence type="predicted"/>
<name>A0A815FG27_ADIRI</name>
<dbReference type="Proteomes" id="UP000663828">
    <property type="component" value="Unassembled WGS sequence"/>
</dbReference>
<dbReference type="PANTHER" id="PTHR35665">
    <property type="entry name" value="PROTEIN LKAAEAR1"/>
    <property type="match status" value="1"/>
</dbReference>